<dbReference type="AlphaFoldDB" id="F4L6U8"/>
<dbReference type="KEGG" id="hhy:Halhy_4055"/>
<dbReference type="Proteomes" id="UP000008461">
    <property type="component" value="Chromosome"/>
</dbReference>
<feature type="domain" description="TPM" evidence="4">
    <location>
        <begin position="41"/>
        <end position="162"/>
    </location>
</feature>
<dbReference type="OrthoDB" id="9810918at2"/>
<feature type="compositionally biased region" description="Gly residues" evidence="1">
    <location>
        <begin position="380"/>
        <end position="407"/>
    </location>
</feature>
<evidence type="ECO:0000256" key="3">
    <source>
        <dbReference type="SAM" id="SignalP"/>
    </source>
</evidence>
<keyword evidence="2" id="KW-1133">Transmembrane helix</keyword>
<feature type="transmembrane region" description="Helical" evidence="2">
    <location>
        <begin position="232"/>
        <end position="250"/>
    </location>
</feature>
<keyword evidence="2" id="KW-0472">Membrane</keyword>
<keyword evidence="6" id="KW-1185">Reference proteome</keyword>
<feature type="transmembrane region" description="Helical" evidence="2">
    <location>
        <begin position="188"/>
        <end position="211"/>
    </location>
</feature>
<dbReference type="PANTHER" id="PTHR30373">
    <property type="entry name" value="UPF0603 PROTEIN YGCG"/>
    <property type="match status" value="1"/>
</dbReference>
<accession>F4L6U8</accession>
<gene>
    <name evidence="5" type="ordered locus">Halhy_4055</name>
</gene>
<feature type="chain" id="PRO_5003317630" description="TPM domain-containing protein" evidence="3">
    <location>
        <begin position="19"/>
        <end position="407"/>
    </location>
</feature>
<dbReference type="Gene3D" id="3.10.310.50">
    <property type="match status" value="1"/>
</dbReference>
<dbReference type="Pfam" id="PF04536">
    <property type="entry name" value="TPM_phosphatase"/>
    <property type="match status" value="1"/>
</dbReference>
<organism evidence="5 6">
    <name type="scientific">Haliscomenobacter hydrossis (strain ATCC 27775 / DSM 1100 / LMG 10767 / O)</name>
    <dbReference type="NCBI Taxonomy" id="760192"/>
    <lineage>
        <taxon>Bacteria</taxon>
        <taxon>Pseudomonadati</taxon>
        <taxon>Bacteroidota</taxon>
        <taxon>Saprospiria</taxon>
        <taxon>Saprospirales</taxon>
        <taxon>Haliscomenobacteraceae</taxon>
        <taxon>Haliscomenobacter</taxon>
    </lineage>
</organism>
<name>F4L6U8_HALH1</name>
<evidence type="ECO:0000256" key="1">
    <source>
        <dbReference type="SAM" id="MobiDB-lite"/>
    </source>
</evidence>
<sequence length="407" mass="45414">MRHSFILLALLFSTSLLFSQKTGKSYTVNTVPDPKNRNSSVSDPDDYLSASDEAVLNQLINAMEDSTTAQAAVVVLYSIGEENPKEFATKLFQKWGIGMAEKDNGLLILTVMDQRRTEFETGLGTESVLPDAICYRVGMQELVPHFQKGEYGTGLIAAVNKFKYILENPDNVSEIEDQTYSSNDKGGWLQILFGHSIFNAIFHLLSLMFVYKSLSSKEDAYDKYNSLRKSRMWGFLILFPIPYIFVWWFVGRKMKELRYGKRFSKKTGQELRLIPDNEEDPYLQKGQITEEEIGVADYDVWANDNDADDILILRYSKSNLQYRRCPKCSYITYYNSHTQTIVSATYSSTGTKEVTNECKSCNYHEVKRVAIPMLTRSSSSGGGGGSSGGGGSWGGGSSGGGGAGVSW</sequence>
<keyword evidence="3" id="KW-0732">Signal</keyword>
<feature type="region of interest" description="Disordered" evidence="1">
    <location>
        <begin position="375"/>
        <end position="407"/>
    </location>
</feature>
<reference key="2">
    <citation type="submission" date="2011-04" db="EMBL/GenBank/DDBJ databases">
        <title>Complete sequence of chromosome of Haliscomenobacter hydrossis DSM 1100.</title>
        <authorList>
            <consortium name="US DOE Joint Genome Institute (JGI-PGF)"/>
            <person name="Lucas S."/>
            <person name="Han J."/>
            <person name="Lapidus A."/>
            <person name="Bruce D."/>
            <person name="Goodwin L."/>
            <person name="Pitluck S."/>
            <person name="Peters L."/>
            <person name="Kyrpides N."/>
            <person name="Mavromatis K."/>
            <person name="Ivanova N."/>
            <person name="Ovchinnikova G."/>
            <person name="Pagani I."/>
            <person name="Daligault H."/>
            <person name="Detter J.C."/>
            <person name="Han C."/>
            <person name="Land M."/>
            <person name="Hauser L."/>
            <person name="Markowitz V."/>
            <person name="Cheng J.-F."/>
            <person name="Hugenholtz P."/>
            <person name="Woyke T."/>
            <person name="Wu D."/>
            <person name="Verbarg S."/>
            <person name="Frueling A."/>
            <person name="Brambilla E."/>
            <person name="Klenk H.-P."/>
            <person name="Eisen J.A."/>
        </authorList>
    </citation>
    <scope>NUCLEOTIDE SEQUENCE</scope>
    <source>
        <strain>DSM 1100</strain>
    </source>
</reference>
<dbReference type="PANTHER" id="PTHR30373:SF2">
    <property type="entry name" value="UPF0603 PROTEIN YGCG"/>
    <property type="match status" value="1"/>
</dbReference>
<dbReference type="STRING" id="760192.Halhy_4055"/>
<dbReference type="HOGENOM" id="CLU_035211_4_0_10"/>
<keyword evidence="2" id="KW-0812">Transmembrane</keyword>
<proteinExistence type="predicted"/>
<dbReference type="EMBL" id="CP002691">
    <property type="protein sequence ID" value="AEE51903.1"/>
    <property type="molecule type" value="Genomic_DNA"/>
</dbReference>
<dbReference type="InterPro" id="IPR007621">
    <property type="entry name" value="TPM_dom"/>
</dbReference>
<evidence type="ECO:0000313" key="6">
    <source>
        <dbReference type="Proteomes" id="UP000008461"/>
    </source>
</evidence>
<evidence type="ECO:0000313" key="5">
    <source>
        <dbReference type="EMBL" id="AEE51903.1"/>
    </source>
</evidence>
<evidence type="ECO:0000259" key="4">
    <source>
        <dbReference type="Pfam" id="PF04536"/>
    </source>
</evidence>
<dbReference type="eggNOG" id="COG1512">
    <property type="taxonomic scope" value="Bacteria"/>
</dbReference>
<evidence type="ECO:0000256" key="2">
    <source>
        <dbReference type="SAM" id="Phobius"/>
    </source>
</evidence>
<reference evidence="5 6" key="1">
    <citation type="journal article" date="2011" name="Stand. Genomic Sci.">
        <title>Complete genome sequence of Haliscomenobacter hydrossis type strain (O).</title>
        <authorList>
            <consortium name="US DOE Joint Genome Institute (JGI-PGF)"/>
            <person name="Daligault H."/>
            <person name="Lapidus A."/>
            <person name="Zeytun A."/>
            <person name="Nolan M."/>
            <person name="Lucas S."/>
            <person name="Del Rio T.G."/>
            <person name="Tice H."/>
            <person name="Cheng J.F."/>
            <person name="Tapia R."/>
            <person name="Han C."/>
            <person name="Goodwin L."/>
            <person name="Pitluck S."/>
            <person name="Liolios K."/>
            <person name="Pagani I."/>
            <person name="Ivanova N."/>
            <person name="Huntemann M."/>
            <person name="Mavromatis K."/>
            <person name="Mikhailova N."/>
            <person name="Pati A."/>
            <person name="Chen A."/>
            <person name="Palaniappan K."/>
            <person name="Land M."/>
            <person name="Hauser L."/>
            <person name="Brambilla E.M."/>
            <person name="Rohde M."/>
            <person name="Verbarg S."/>
            <person name="Goker M."/>
            <person name="Bristow J."/>
            <person name="Eisen J.A."/>
            <person name="Markowitz V."/>
            <person name="Hugenholtz P."/>
            <person name="Kyrpides N.C."/>
            <person name="Klenk H.P."/>
            <person name="Woyke T."/>
        </authorList>
    </citation>
    <scope>NUCLEOTIDE SEQUENCE [LARGE SCALE GENOMIC DNA]</scope>
    <source>
        <strain evidence="6">ATCC 27775 / DSM 1100 / LMG 10767 / O</strain>
    </source>
</reference>
<protein>
    <recommendedName>
        <fullName evidence="4">TPM domain-containing protein</fullName>
    </recommendedName>
</protein>
<dbReference type="RefSeq" id="WP_013766441.1">
    <property type="nucleotide sequence ID" value="NC_015510.1"/>
</dbReference>
<feature type="signal peptide" evidence="3">
    <location>
        <begin position="1"/>
        <end position="18"/>
    </location>
</feature>